<dbReference type="GO" id="GO:0006935">
    <property type="term" value="P:chemotaxis"/>
    <property type="evidence" value="ECO:0007669"/>
    <property type="project" value="UniProtKB-UniRule"/>
</dbReference>
<dbReference type="SUPFAM" id="SSF64438">
    <property type="entry name" value="CNF1/YfiH-like putative cysteine hydrolases"/>
    <property type="match status" value="1"/>
</dbReference>
<dbReference type="Pfam" id="PF03975">
    <property type="entry name" value="CheD"/>
    <property type="match status" value="1"/>
</dbReference>
<keyword evidence="6" id="KW-1185">Reference proteome</keyword>
<evidence type="ECO:0000256" key="2">
    <source>
        <dbReference type="ARBA" id="ARBA00022801"/>
    </source>
</evidence>
<name>A0A1G7KWB5_9EURY</name>
<protein>
    <recommendedName>
        <fullName evidence="3">Probable chemoreceptor glutamine deamidase CheD</fullName>
        <ecNumber evidence="3">3.5.1.44</ecNumber>
    </recommendedName>
</protein>
<dbReference type="AlphaFoldDB" id="A0A1G7KWB5"/>
<dbReference type="EC" id="3.5.1.44" evidence="3"/>
<comment type="function">
    <text evidence="3">Probably deamidates glutamine residues to glutamate on methyl-accepting chemotaxis receptors (MCPs), playing an important role in chemotaxis.</text>
</comment>
<gene>
    <name evidence="3" type="primary">cheD</name>
    <name evidence="5" type="ORF">SAMN05216218_10655</name>
</gene>
<dbReference type="CDD" id="cd16352">
    <property type="entry name" value="CheD"/>
    <property type="match status" value="1"/>
</dbReference>
<evidence type="ECO:0000256" key="3">
    <source>
        <dbReference type="HAMAP-Rule" id="MF_01440"/>
    </source>
</evidence>
<dbReference type="OrthoDB" id="10499at2157"/>
<sequence length="172" mass="17672">MKVYDSSTGTASSPEQERVKVGIAEYEVTTSDATLTTSGLGSCLGVALYDHGAGVAGLVHVMLPSADGVEDPNAAKYADTGIETLLLEMERVGANRDSIHAKVAGGSDMLDFSENGSGIGVRNMEQVESTLDDLGVPLVSEDVGGDHGRSLRLDGASGDLTVKSANKGSKTI</sequence>
<dbReference type="RefSeq" id="WP_092690919.1">
    <property type="nucleotide sequence ID" value="NZ_FNBK01000006.1"/>
</dbReference>
<dbReference type="InterPro" id="IPR005659">
    <property type="entry name" value="Chemorcpt_Glu_NH3ase_CheD"/>
</dbReference>
<evidence type="ECO:0000256" key="4">
    <source>
        <dbReference type="SAM" id="MobiDB-lite"/>
    </source>
</evidence>
<dbReference type="HAMAP" id="MF_01440">
    <property type="entry name" value="CheD"/>
    <property type="match status" value="1"/>
</dbReference>
<feature type="compositionally biased region" description="Polar residues" evidence="4">
    <location>
        <begin position="163"/>
        <end position="172"/>
    </location>
</feature>
<organism evidence="5 6">
    <name type="scientific">Halorientalis regularis</name>
    <dbReference type="NCBI Taxonomy" id="660518"/>
    <lineage>
        <taxon>Archaea</taxon>
        <taxon>Methanobacteriati</taxon>
        <taxon>Methanobacteriota</taxon>
        <taxon>Stenosarchaea group</taxon>
        <taxon>Halobacteria</taxon>
        <taxon>Halobacteriales</taxon>
        <taxon>Haloarculaceae</taxon>
        <taxon>Halorientalis</taxon>
    </lineage>
</organism>
<proteinExistence type="inferred from homology"/>
<comment type="similarity">
    <text evidence="3">Belongs to the CheD family.</text>
</comment>
<dbReference type="Gene3D" id="3.30.1330.200">
    <property type="match status" value="1"/>
</dbReference>
<reference evidence="6" key="1">
    <citation type="submission" date="2016-10" db="EMBL/GenBank/DDBJ databases">
        <authorList>
            <person name="Varghese N."/>
            <person name="Submissions S."/>
        </authorList>
    </citation>
    <scope>NUCLEOTIDE SEQUENCE [LARGE SCALE GENOMIC DNA]</scope>
    <source>
        <strain evidence="6">IBRC-M 10760</strain>
    </source>
</reference>
<feature type="region of interest" description="Disordered" evidence="4">
    <location>
        <begin position="147"/>
        <end position="172"/>
    </location>
</feature>
<dbReference type="InterPro" id="IPR011324">
    <property type="entry name" value="Cytotoxic_necrot_fac-like_cat"/>
</dbReference>
<dbReference type="STRING" id="660518.SAMN05216218_10655"/>
<evidence type="ECO:0000256" key="1">
    <source>
        <dbReference type="ARBA" id="ARBA00022500"/>
    </source>
</evidence>
<dbReference type="PANTHER" id="PTHR35147">
    <property type="entry name" value="CHEMORECEPTOR GLUTAMINE DEAMIDASE CHED-RELATED"/>
    <property type="match status" value="1"/>
</dbReference>
<dbReference type="PANTHER" id="PTHR35147:SF1">
    <property type="entry name" value="CHEMORECEPTOR GLUTAMINE DEAMIDASE CHED-RELATED"/>
    <property type="match status" value="1"/>
</dbReference>
<evidence type="ECO:0000313" key="5">
    <source>
        <dbReference type="EMBL" id="SDF41411.1"/>
    </source>
</evidence>
<comment type="catalytic activity">
    <reaction evidence="3">
        <text>L-glutaminyl-[protein] + H2O = L-glutamyl-[protein] + NH4(+)</text>
        <dbReference type="Rhea" id="RHEA:16441"/>
        <dbReference type="Rhea" id="RHEA-COMP:10207"/>
        <dbReference type="Rhea" id="RHEA-COMP:10208"/>
        <dbReference type="ChEBI" id="CHEBI:15377"/>
        <dbReference type="ChEBI" id="CHEBI:28938"/>
        <dbReference type="ChEBI" id="CHEBI:29973"/>
        <dbReference type="ChEBI" id="CHEBI:30011"/>
        <dbReference type="EC" id="3.5.1.44"/>
    </reaction>
</comment>
<dbReference type="GO" id="GO:0050568">
    <property type="term" value="F:protein-glutamine glutaminase activity"/>
    <property type="evidence" value="ECO:0007669"/>
    <property type="project" value="UniProtKB-UniRule"/>
</dbReference>
<keyword evidence="1 3" id="KW-0145">Chemotaxis</keyword>
<dbReference type="Proteomes" id="UP000199076">
    <property type="component" value="Unassembled WGS sequence"/>
</dbReference>
<dbReference type="EMBL" id="FNBK01000006">
    <property type="protein sequence ID" value="SDF41411.1"/>
    <property type="molecule type" value="Genomic_DNA"/>
</dbReference>
<accession>A0A1G7KWB5</accession>
<evidence type="ECO:0000313" key="6">
    <source>
        <dbReference type="Proteomes" id="UP000199076"/>
    </source>
</evidence>
<dbReference type="InterPro" id="IPR038592">
    <property type="entry name" value="CheD-like_sf"/>
</dbReference>
<keyword evidence="2 3" id="KW-0378">Hydrolase</keyword>